<gene>
    <name evidence="2" type="ORF">GCM10022247_14450</name>
</gene>
<name>A0ABP7RCF9_9PSEU</name>
<dbReference type="InterPro" id="IPR029068">
    <property type="entry name" value="Glyas_Bleomycin-R_OHBP_Dase"/>
</dbReference>
<dbReference type="EMBL" id="BAABAL010000005">
    <property type="protein sequence ID" value="GAA3995672.1"/>
    <property type="molecule type" value="Genomic_DNA"/>
</dbReference>
<dbReference type="Gene3D" id="3.30.720.110">
    <property type="match status" value="1"/>
</dbReference>
<dbReference type="SUPFAM" id="SSF54593">
    <property type="entry name" value="Glyoxalase/Bleomycin resistance protein/Dihydroxybiphenyl dioxygenase"/>
    <property type="match status" value="1"/>
</dbReference>
<keyword evidence="3" id="KW-1185">Reference proteome</keyword>
<dbReference type="RefSeq" id="WP_344871908.1">
    <property type="nucleotide sequence ID" value="NZ_BAABAL010000005.1"/>
</dbReference>
<dbReference type="Gene3D" id="3.30.720.120">
    <property type="match status" value="1"/>
</dbReference>
<dbReference type="InterPro" id="IPR004360">
    <property type="entry name" value="Glyas_Fos-R_dOase_dom"/>
</dbReference>
<evidence type="ECO:0000259" key="1">
    <source>
        <dbReference type="PROSITE" id="PS51819"/>
    </source>
</evidence>
<evidence type="ECO:0000313" key="3">
    <source>
        <dbReference type="Proteomes" id="UP001501747"/>
    </source>
</evidence>
<accession>A0ABP7RCF9</accession>
<organism evidence="2 3">
    <name type="scientific">Allokutzneria multivorans</name>
    <dbReference type="NCBI Taxonomy" id="1142134"/>
    <lineage>
        <taxon>Bacteria</taxon>
        <taxon>Bacillati</taxon>
        <taxon>Actinomycetota</taxon>
        <taxon>Actinomycetes</taxon>
        <taxon>Pseudonocardiales</taxon>
        <taxon>Pseudonocardiaceae</taxon>
        <taxon>Allokutzneria</taxon>
    </lineage>
</organism>
<dbReference type="Proteomes" id="UP001501747">
    <property type="component" value="Unassembled WGS sequence"/>
</dbReference>
<feature type="domain" description="VOC" evidence="1">
    <location>
        <begin position="8"/>
        <end position="133"/>
    </location>
</feature>
<dbReference type="InterPro" id="IPR037523">
    <property type="entry name" value="VOC_core"/>
</dbReference>
<proteinExistence type="predicted"/>
<dbReference type="PROSITE" id="PS51819">
    <property type="entry name" value="VOC"/>
    <property type="match status" value="1"/>
</dbReference>
<evidence type="ECO:0000313" key="2">
    <source>
        <dbReference type="EMBL" id="GAA3995672.1"/>
    </source>
</evidence>
<comment type="caution">
    <text evidence="2">The sequence shown here is derived from an EMBL/GenBank/DDBJ whole genome shotgun (WGS) entry which is preliminary data.</text>
</comment>
<protein>
    <submittedName>
        <fullName evidence="2">VOC family protein</fullName>
    </submittedName>
</protein>
<reference evidence="3" key="1">
    <citation type="journal article" date="2019" name="Int. J. Syst. Evol. Microbiol.">
        <title>The Global Catalogue of Microorganisms (GCM) 10K type strain sequencing project: providing services to taxonomists for standard genome sequencing and annotation.</title>
        <authorList>
            <consortium name="The Broad Institute Genomics Platform"/>
            <consortium name="The Broad Institute Genome Sequencing Center for Infectious Disease"/>
            <person name="Wu L."/>
            <person name="Ma J."/>
        </authorList>
    </citation>
    <scope>NUCLEOTIDE SEQUENCE [LARGE SCALE GENOMIC DNA]</scope>
    <source>
        <strain evidence="3">JCM 17342</strain>
    </source>
</reference>
<sequence length="140" mass="15604">MTQSKHPATLHTYLSYRDANAALRWLERAFGFETTAEFPDDKGGVAHAELRREDVAIIVFSDDGAGYDRSELRGPTTGHGLYVSLPSEDAVDAVFATAVARGATEVWKPEKSQWNYRCRVLDLEGYEWTFGIHVPGRPMG</sequence>
<dbReference type="Pfam" id="PF00903">
    <property type="entry name" value="Glyoxalase"/>
    <property type="match status" value="1"/>
</dbReference>